<keyword evidence="3" id="KW-1185">Reference proteome</keyword>
<protein>
    <submittedName>
        <fullName evidence="2">Uncharacterized protein</fullName>
    </submittedName>
</protein>
<proteinExistence type="predicted"/>
<comment type="caution">
    <text evidence="2">The sequence shown here is derived from an EMBL/GenBank/DDBJ whole genome shotgun (WGS) entry which is preliminary data.</text>
</comment>
<gene>
    <name evidence="2" type="ORF">BD293_4056</name>
</gene>
<dbReference type="RefSeq" id="WP_142085239.1">
    <property type="nucleotide sequence ID" value="NZ_VFPT01000003.1"/>
</dbReference>
<feature type="chain" id="PRO_5022146841" evidence="1">
    <location>
        <begin position="26"/>
        <end position="219"/>
    </location>
</feature>
<sequence>MFTSRAATLLFALTATALPAPKAQAYPIDCAILLCLAGGFPASAECMAAKATMIRRITPWPVTPPLQLWNCPLGLPAGFVPAPGTPDIRLGPDGLTDEVRGYRDAIEIYHIRTSPPMSSDDPPGSWRDHTQRGVYLEDGSHRWVNASLRHGPEWLAGSDRIRRVPIQVCVRETDNGCWEWRVSHYENWPGGGFWGGYGRVVAIRYEDHEGRKHTEFVNY</sequence>
<reference evidence="2 3" key="1">
    <citation type="submission" date="2019-06" db="EMBL/GenBank/DDBJ databases">
        <title>Genomic Encyclopedia of Archaeal and Bacterial Type Strains, Phase II (KMG-II): from individual species to whole genera.</title>
        <authorList>
            <person name="Goeker M."/>
        </authorList>
    </citation>
    <scope>NUCLEOTIDE SEQUENCE [LARGE SCALE GENOMIC DNA]</scope>
    <source>
        <strain evidence="2 3">DSM 18423</strain>
    </source>
</reference>
<evidence type="ECO:0000313" key="2">
    <source>
        <dbReference type="EMBL" id="TQM90131.1"/>
    </source>
</evidence>
<keyword evidence="1" id="KW-0732">Signal</keyword>
<dbReference type="Proteomes" id="UP000320582">
    <property type="component" value="Unassembled WGS sequence"/>
</dbReference>
<name>A0A543K4X4_9RHOB</name>
<dbReference type="OrthoDB" id="6197542at2"/>
<dbReference type="AlphaFoldDB" id="A0A543K4X4"/>
<accession>A0A543K4X4</accession>
<dbReference type="EMBL" id="VFPT01000003">
    <property type="protein sequence ID" value="TQM90131.1"/>
    <property type="molecule type" value="Genomic_DNA"/>
</dbReference>
<evidence type="ECO:0000313" key="3">
    <source>
        <dbReference type="Proteomes" id="UP000320582"/>
    </source>
</evidence>
<organism evidence="2 3">
    <name type="scientific">Roseinatronobacter monicus</name>
    <dbReference type="NCBI Taxonomy" id="393481"/>
    <lineage>
        <taxon>Bacteria</taxon>
        <taxon>Pseudomonadati</taxon>
        <taxon>Pseudomonadota</taxon>
        <taxon>Alphaproteobacteria</taxon>
        <taxon>Rhodobacterales</taxon>
        <taxon>Paracoccaceae</taxon>
        <taxon>Roseinatronobacter</taxon>
    </lineage>
</organism>
<evidence type="ECO:0000256" key="1">
    <source>
        <dbReference type="SAM" id="SignalP"/>
    </source>
</evidence>
<feature type="signal peptide" evidence="1">
    <location>
        <begin position="1"/>
        <end position="25"/>
    </location>
</feature>